<dbReference type="EMBL" id="LKAM01000001">
    <property type="protein sequence ID" value="KUM51247.1"/>
    <property type="molecule type" value="Genomic_DNA"/>
</dbReference>
<sequence length="38" mass="4350">MYFDAGGSTRQPPLLNLEPAAMDLFWPRPSSSFTTYFH</sequence>
<geneLocation type="mitochondrion" evidence="1"/>
<gene>
    <name evidence="1" type="ORF">ABT39_MTgene1094</name>
</gene>
<name>A0A117NJA1_PICGL</name>
<organism evidence="1">
    <name type="scientific">Picea glauca</name>
    <name type="common">White spruce</name>
    <name type="synonym">Pinus glauca</name>
    <dbReference type="NCBI Taxonomy" id="3330"/>
    <lineage>
        <taxon>Eukaryota</taxon>
        <taxon>Viridiplantae</taxon>
        <taxon>Streptophyta</taxon>
        <taxon>Embryophyta</taxon>
        <taxon>Tracheophyta</taxon>
        <taxon>Spermatophyta</taxon>
        <taxon>Pinopsida</taxon>
        <taxon>Pinidae</taxon>
        <taxon>Conifers I</taxon>
        <taxon>Pinales</taxon>
        <taxon>Pinaceae</taxon>
        <taxon>Picea</taxon>
    </lineage>
</organism>
<keyword evidence="1" id="KW-0496">Mitochondrion</keyword>
<dbReference type="AlphaFoldDB" id="A0A117NJA1"/>
<evidence type="ECO:0000313" key="1">
    <source>
        <dbReference type="EMBL" id="KUM51247.1"/>
    </source>
</evidence>
<proteinExistence type="predicted"/>
<reference evidence="1" key="1">
    <citation type="journal article" date="2015" name="Genome Biol. Evol.">
        <title>Organellar Genomes of White Spruce (Picea glauca): Assembly and Annotation.</title>
        <authorList>
            <person name="Jackman S.D."/>
            <person name="Warren R.L."/>
            <person name="Gibb E.A."/>
            <person name="Vandervalk B.P."/>
            <person name="Mohamadi H."/>
            <person name="Chu J."/>
            <person name="Raymond A."/>
            <person name="Pleasance S."/>
            <person name="Coope R."/>
            <person name="Wildung M.R."/>
            <person name="Ritland C.E."/>
            <person name="Bousquet J."/>
            <person name="Jones S.J."/>
            <person name="Bohlmann J."/>
            <person name="Birol I."/>
        </authorList>
    </citation>
    <scope>NUCLEOTIDE SEQUENCE [LARGE SCALE GENOMIC DNA]</scope>
    <source>
        <tissue evidence="1">Flushing bud</tissue>
    </source>
</reference>
<accession>A0A117NJA1</accession>
<protein>
    <submittedName>
        <fullName evidence="1">Uncharacterized protein</fullName>
    </submittedName>
</protein>
<comment type="caution">
    <text evidence="1">The sequence shown here is derived from an EMBL/GenBank/DDBJ whole genome shotgun (WGS) entry which is preliminary data.</text>
</comment>